<evidence type="ECO:0000313" key="1">
    <source>
        <dbReference type="EMBL" id="KAF6168880.1"/>
    </source>
</evidence>
<protein>
    <submittedName>
        <fullName evidence="1">Uncharacterized protein</fullName>
    </submittedName>
</protein>
<evidence type="ECO:0000313" key="2">
    <source>
        <dbReference type="Proteomes" id="UP000541444"/>
    </source>
</evidence>
<gene>
    <name evidence="1" type="ORF">GIB67_038377</name>
</gene>
<dbReference type="Proteomes" id="UP000541444">
    <property type="component" value="Unassembled WGS sequence"/>
</dbReference>
<accession>A0A7J7NPA4</accession>
<name>A0A7J7NPA4_9MAGN</name>
<sequence>PPSPFLPPEGPTLPSPLSPLPSVTTVLRCLVIGTSPAGNTMAKGVSVTTSNTSKSLPLSMGARPEILALNASISTFINLCLEA</sequence>
<feature type="non-terminal residue" evidence="1">
    <location>
        <position position="83"/>
    </location>
</feature>
<dbReference type="EMBL" id="JACGCM010000671">
    <property type="protein sequence ID" value="KAF6168880.1"/>
    <property type="molecule type" value="Genomic_DNA"/>
</dbReference>
<proteinExistence type="predicted"/>
<organism evidence="1 2">
    <name type="scientific">Kingdonia uniflora</name>
    <dbReference type="NCBI Taxonomy" id="39325"/>
    <lineage>
        <taxon>Eukaryota</taxon>
        <taxon>Viridiplantae</taxon>
        <taxon>Streptophyta</taxon>
        <taxon>Embryophyta</taxon>
        <taxon>Tracheophyta</taxon>
        <taxon>Spermatophyta</taxon>
        <taxon>Magnoliopsida</taxon>
        <taxon>Ranunculales</taxon>
        <taxon>Circaeasteraceae</taxon>
        <taxon>Kingdonia</taxon>
    </lineage>
</organism>
<keyword evidence="2" id="KW-1185">Reference proteome</keyword>
<comment type="caution">
    <text evidence="1">The sequence shown here is derived from an EMBL/GenBank/DDBJ whole genome shotgun (WGS) entry which is preliminary data.</text>
</comment>
<dbReference type="AlphaFoldDB" id="A0A7J7NPA4"/>
<reference evidence="1 2" key="1">
    <citation type="journal article" date="2020" name="IScience">
        <title>Genome Sequencing of the Endangered Kingdonia uniflora (Circaeasteraceae, Ranunculales) Reveals Potential Mechanisms of Evolutionary Specialization.</title>
        <authorList>
            <person name="Sun Y."/>
            <person name="Deng T."/>
            <person name="Zhang A."/>
            <person name="Moore M.J."/>
            <person name="Landis J.B."/>
            <person name="Lin N."/>
            <person name="Zhang H."/>
            <person name="Zhang X."/>
            <person name="Huang J."/>
            <person name="Zhang X."/>
            <person name="Sun H."/>
            <person name="Wang H."/>
        </authorList>
    </citation>
    <scope>NUCLEOTIDE SEQUENCE [LARGE SCALE GENOMIC DNA]</scope>
    <source>
        <strain evidence="1">TB1705</strain>
        <tissue evidence="1">Leaf</tissue>
    </source>
</reference>